<dbReference type="EMBL" id="GEDV01011266">
    <property type="protein sequence ID" value="JAP77291.1"/>
    <property type="molecule type" value="Transcribed_RNA"/>
</dbReference>
<keyword evidence="2" id="KW-0812">Transmembrane</keyword>
<evidence type="ECO:0000256" key="1">
    <source>
        <dbReference type="SAM" id="MobiDB-lite"/>
    </source>
</evidence>
<name>A0A131YHA0_RHIAP</name>
<reference evidence="3" key="1">
    <citation type="journal article" date="2016" name="Ticks Tick Borne Dis.">
        <title>De novo assembly and annotation of the salivary gland transcriptome of Rhipicephalus appendiculatus male and female ticks during blood feeding.</title>
        <authorList>
            <person name="de Castro M.H."/>
            <person name="de Klerk D."/>
            <person name="Pienaar R."/>
            <person name="Latif A.A."/>
            <person name="Rees D.J."/>
            <person name="Mans B.J."/>
        </authorList>
    </citation>
    <scope>NUCLEOTIDE SEQUENCE</scope>
    <source>
        <tissue evidence="3">Salivary glands</tissue>
    </source>
</reference>
<feature type="compositionally biased region" description="Low complexity" evidence="1">
    <location>
        <begin position="1"/>
        <end position="21"/>
    </location>
</feature>
<feature type="region of interest" description="Disordered" evidence="1">
    <location>
        <begin position="1"/>
        <end position="35"/>
    </location>
</feature>
<sequence>MGEESAMSSVESSGVSSSMQSDAGPPAPEGPTRPWLSSKGILVFLCVFLICMCAIIGLVIYLIMLKGSQLPGGKDNPEPEGPER</sequence>
<evidence type="ECO:0000256" key="2">
    <source>
        <dbReference type="SAM" id="Phobius"/>
    </source>
</evidence>
<protein>
    <submittedName>
        <fullName evidence="3">Uncharacterized protein</fullName>
    </submittedName>
</protein>
<keyword evidence="2" id="KW-0472">Membrane</keyword>
<dbReference type="AlphaFoldDB" id="A0A131YHA0"/>
<accession>A0A131YHA0</accession>
<organism evidence="3">
    <name type="scientific">Rhipicephalus appendiculatus</name>
    <name type="common">Brown ear tick</name>
    <dbReference type="NCBI Taxonomy" id="34631"/>
    <lineage>
        <taxon>Eukaryota</taxon>
        <taxon>Metazoa</taxon>
        <taxon>Ecdysozoa</taxon>
        <taxon>Arthropoda</taxon>
        <taxon>Chelicerata</taxon>
        <taxon>Arachnida</taxon>
        <taxon>Acari</taxon>
        <taxon>Parasitiformes</taxon>
        <taxon>Ixodida</taxon>
        <taxon>Ixodoidea</taxon>
        <taxon>Ixodidae</taxon>
        <taxon>Rhipicephalinae</taxon>
        <taxon>Rhipicephalus</taxon>
        <taxon>Rhipicephalus</taxon>
    </lineage>
</organism>
<proteinExistence type="predicted"/>
<keyword evidence="2" id="KW-1133">Transmembrane helix</keyword>
<feature type="transmembrane region" description="Helical" evidence="2">
    <location>
        <begin position="41"/>
        <end position="64"/>
    </location>
</feature>
<evidence type="ECO:0000313" key="3">
    <source>
        <dbReference type="EMBL" id="JAP77291.1"/>
    </source>
</evidence>